<evidence type="ECO:0000313" key="10">
    <source>
        <dbReference type="Proteomes" id="UP000765509"/>
    </source>
</evidence>
<comment type="subcellular location">
    <subcellularLocation>
        <location evidence="1">Endoplasmic reticulum membrane</location>
        <topology evidence="1">Single-pass membrane protein</topology>
    </subcellularLocation>
</comment>
<evidence type="ECO:0000256" key="7">
    <source>
        <dbReference type="SAM" id="SignalP"/>
    </source>
</evidence>
<keyword evidence="4 6" id="KW-0472">Membrane</keyword>
<evidence type="ECO:0000256" key="4">
    <source>
        <dbReference type="ARBA" id="ARBA00023136"/>
    </source>
</evidence>
<dbReference type="PANTHER" id="PTHR46426:SF1">
    <property type="entry name" value="PROTEIN DISULFIDE-ISOMERASE TMX3"/>
    <property type="match status" value="1"/>
</dbReference>
<evidence type="ECO:0000256" key="3">
    <source>
        <dbReference type="ARBA" id="ARBA00022989"/>
    </source>
</evidence>
<feature type="transmembrane region" description="Helical" evidence="6">
    <location>
        <begin position="568"/>
        <end position="586"/>
    </location>
</feature>
<feature type="chain" id="PRO_5040470307" description="Thioredoxin domain-containing protein" evidence="7">
    <location>
        <begin position="18"/>
        <end position="623"/>
    </location>
</feature>
<comment type="caution">
    <text evidence="9">The sequence shown here is derived from an EMBL/GenBank/DDBJ whole genome shotgun (WGS) entry which is preliminary data.</text>
</comment>
<protein>
    <recommendedName>
        <fullName evidence="8">Thioredoxin domain-containing protein</fullName>
    </recommendedName>
</protein>
<dbReference type="InterPro" id="IPR017937">
    <property type="entry name" value="Thioredoxin_CS"/>
</dbReference>
<dbReference type="Pfam" id="PF00085">
    <property type="entry name" value="Thioredoxin"/>
    <property type="match status" value="2"/>
</dbReference>
<name>A0A9Q3CB68_9BASI</name>
<feature type="domain" description="Thioredoxin" evidence="8">
    <location>
        <begin position="152"/>
        <end position="277"/>
    </location>
</feature>
<evidence type="ECO:0000256" key="6">
    <source>
        <dbReference type="SAM" id="Phobius"/>
    </source>
</evidence>
<organism evidence="9 10">
    <name type="scientific">Austropuccinia psidii MF-1</name>
    <dbReference type="NCBI Taxonomy" id="1389203"/>
    <lineage>
        <taxon>Eukaryota</taxon>
        <taxon>Fungi</taxon>
        <taxon>Dikarya</taxon>
        <taxon>Basidiomycota</taxon>
        <taxon>Pucciniomycotina</taxon>
        <taxon>Pucciniomycetes</taxon>
        <taxon>Pucciniales</taxon>
        <taxon>Sphaerophragmiaceae</taxon>
        <taxon>Austropuccinia</taxon>
    </lineage>
</organism>
<keyword evidence="3 6" id="KW-1133">Transmembrane helix</keyword>
<dbReference type="GO" id="GO:0005789">
    <property type="term" value="C:endoplasmic reticulum membrane"/>
    <property type="evidence" value="ECO:0007669"/>
    <property type="project" value="UniProtKB-SubCell"/>
</dbReference>
<dbReference type="InterPro" id="IPR052250">
    <property type="entry name" value="PDI_TMX3"/>
</dbReference>
<sequence>MLRLIIFSLFNIQLIQSIELHAGTQLNEANYNSTIQKGLWFIEHFSPFCPHCQDFAPSWINLTKENNQSSYLNFGQIDCIAQGDLCIELKIDYYPQFRLYDDGKLIETYEKGYKDIPKLQNYLNEKLEDYQIRHSLTSIPPNSTALSASNFILSNHSSKTISFPNPNGQVISLNPRNWPNYTNPNTTNGPIFINFYVPWCPHCRKLSPVWKDVAQSLSKVINVADVDCSLLSNQPICKQEPISQFPTIFLYHQGARILYSGPRTLNSLDSFAQKAAATAGATDISLEKFEQLITQHELFFLFLYSNSTPHDDILAFQDATASLLGTALIYRSNSSELIHKFSLFNQSAQFLVFKDFNQEPWSTMPVESSLTRVARLHRVEMMKNIQDWINLNNLSLLSELSSLNYGQIFNTKTRGLVVLACFKAKSSGGDPTNLKLTELKNQIKVWARQWKKSQEARRVFMTVDWVSVDGDLWADWLDNRFGLRLPPSKEDPKESSGIIIFDPVNHLYYDSQVNGVPIKFKPSSVFQSLLGIEMKKARAKVSGTSAEQMSWRLHWTVFGTAKLVREHWLLLMMALIGSILGAFKALKMKRTRLMLKNSGCRSPSHSSKGGFGIGLMGFAPKAD</sequence>
<comment type="function">
    <text evidence="5">Probable disulfide isomerase, which participates in the folding of proteins containing disulfide bonds. May act as a dithiol oxidase. Acts as a regulator of endoplasmic reticulum-mitochondria contact sites via its ability to regulate redox signals.</text>
</comment>
<gene>
    <name evidence="9" type="ORF">O181_020172</name>
</gene>
<dbReference type="CDD" id="cd02961">
    <property type="entry name" value="PDI_a_family"/>
    <property type="match status" value="1"/>
</dbReference>
<dbReference type="PROSITE" id="PS51352">
    <property type="entry name" value="THIOREDOXIN_2"/>
    <property type="match status" value="2"/>
</dbReference>
<dbReference type="SUPFAM" id="SSF52833">
    <property type="entry name" value="Thioredoxin-like"/>
    <property type="match status" value="2"/>
</dbReference>
<dbReference type="Proteomes" id="UP000765509">
    <property type="component" value="Unassembled WGS sequence"/>
</dbReference>
<proteinExistence type="predicted"/>
<feature type="signal peptide" evidence="7">
    <location>
        <begin position="1"/>
        <end position="17"/>
    </location>
</feature>
<evidence type="ECO:0000259" key="8">
    <source>
        <dbReference type="PROSITE" id="PS51352"/>
    </source>
</evidence>
<evidence type="ECO:0000256" key="1">
    <source>
        <dbReference type="ARBA" id="ARBA00004389"/>
    </source>
</evidence>
<dbReference type="EMBL" id="AVOT02005978">
    <property type="protein sequence ID" value="MBW0480457.1"/>
    <property type="molecule type" value="Genomic_DNA"/>
</dbReference>
<evidence type="ECO:0000256" key="5">
    <source>
        <dbReference type="ARBA" id="ARBA00045246"/>
    </source>
</evidence>
<keyword evidence="10" id="KW-1185">Reference proteome</keyword>
<dbReference type="AlphaFoldDB" id="A0A9Q3CB68"/>
<dbReference type="PANTHER" id="PTHR46426">
    <property type="entry name" value="PROTEIN DISULFIDE-ISOMERASE TMX3"/>
    <property type="match status" value="1"/>
</dbReference>
<dbReference type="Gene3D" id="3.40.30.10">
    <property type="entry name" value="Glutaredoxin"/>
    <property type="match status" value="2"/>
</dbReference>
<keyword evidence="7" id="KW-0732">Signal</keyword>
<dbReference type="PROSITE" id="PS00194">
    <property type="entry name" value="THIOREDOXIN_1"/>
    <property type="match status" value="1"/>
</dbReference>
<evidence type="ECO:0000256" key="2">
    <source>
        <dbReference type="ARBA" id="ARBA00022692"/>
    </source>
</evidence>
<evidence type="ECO:0000313" key="9">
    <source>
        <dbReference type="EMBL" id="MBW0480457.1"/>
    </source>
</evidence>
<dbReference type="OrthoDB" id="72053at2759"/>
<dbReference type="InterPro" id="IPR013766">
    <property type="entry name" value="Thioredoxin_domain"/>
</dbReference>
<feature type="domain" description="Thioredoxin" evidence="8">
    <location>
        <begin position="3"/>
        <end position="128"/>
    </location>
</feature>
<keyword evidence="2 6" id="KW-0812">Transmembrane</keyword>
<accession>A0A9Q3CB68</accession>
<reference evidence="9" key="1">
    <citation type="submission" date="2021-03" db="EMBL/GenBank/DDBJ databases">
        <title>Draft genome sequence of rust myrtle Austropuccinia psidii MF-1, a brazilian biotype.</title>
        <authorList>
            <person name="Quecine M.C."/>
            <person name="Pachon D.M.R."/>
            <person name="Bonatelli M.L."/>
            <person name="Correr F.H."/>
            <person name="Franceschini L.M."/>
            <person name="Leite T.F."/>
            <person name="Margarido G.R.A."/>
            <person name="Almeida C.A."/>
            <person name="Ferrarezi J.A."/>
            <person name="Labate C.A."/>
        </authorList>
    </citation>
    <scope>NUCLEOTIDE SEQUENCE</scope>
    <source>
        <strain evidence="9">MF-1</strain>
    </source>
</reference>
<dbReference type="InterPro" id="IPR036249">
    <property type="entry name" value="Thioredoxin-like_sf"/>
</dbReference>